<protein>
    <submittedName>
        <fullName evidence="1">Uncharacterized protein</fullName>
    </submittedName>
</protein>
<reference evidence="1 2" key="1">
    <citation type="submission" date="2023-01" db="EMBL/GenBank/DDBJ databases">
        <title>Trichodesmium-associated heterotrophic epibiont bacteria.</title>
        <authorList>
            <person name="Cleveland C.S."/>
            <person name="Webb E.A."/>
        </authorList>
    </citation>
    <scope>NUCLEOTIDE SEQUENCE [LARGE SCALE GENOMIC DNA]</scope>
    <source>
        <strain evidence="1 2">USCH2</strain>
    </source>
</reference>
<dbReference type="RefSeq" id="WP_152967117.1">
    <property type="nucleotide sequence ID" value="NZ_JAQPZS010000005.1"/>
</dbReference>
<evidence type="ECO:0000313" key="2">
    <source>
        <dbReference type="Proteomes" id="UP001377972"/>
    </source>
</evidence>
<comment type="caution">
    <text evidence="1">The sequence shown here is derived from an EMBL/GenBank/DDBJ whole genome shotgun (WGS) entry which is preliminary data.</text>
</comment>
<accession>A0ABU8SRU1</accession>
<gene>
    <name evidence="1" type="ORF">PQI24_06945</name>
</gene>
<dbReference type="Proteomes" id="UP001377972">
    <property type="component" value="Unassembled WGS sequence"/>
</dbReference>
<evidence type="ECO:0000313" key="1">
    <source>
        <dbReference type="EMBL" id="MEJ6495761.1"/>
    </source>
</evidence>
<sequence>MSINQELLPLAIKNFRSILNSGFSSVLASYESYAKEADSRDRDFAVCFDDYFHDWAQSNWELIVERTVCSNESSLVIYGCGSDYEAAAHSRVFFHSIAPTHEITCNKGQLVTDLFTSEGIDLLKYDFEGFVSFRDGIYDLSPPFDHILFTEKEFEGCERHVVISLNGVIWSAVEI</sequence>
<organism evidence="1 2">
    <name type="scientific">Pseudoalteromonas lipolytica</name>
    <dbReference type="NCBI Taxonomy" id="570156"/>
    <lineage>
        <taxon>Bacteria</taxon>
        <taxon>Pseudomonadati</taxon>
        <taxon>Pseudomonadota</taxon>
        <taxon>Gammaproteobacteria</taxon>
        <taxon>Alteromonadales</taxon>
        <taxon>Pseudoalteromonadaceae</taxon>
        <taxon>Pseudoalteromonas</taxon>
    </lineage>
</organism>
<dbReference type="EMBL" id="JAQPZS010000005">
    <property type="protein sequence ID" value="MEJ6495761.1"/>
    <property type="molecule type" value="Genomic_DNA"/>
</dbReference>
<keyword evidence="2" id="KW-1185">Reference proteome</keyword>
<name>A0ABU8SRU1_9GAMM</name>
<proteinExistence type="predicted"/>